<comment type="caution">
    <text evidence="1">The sequence shown here is derived from an EMBL/GenBank/DDBJ whole genome shotgun (WGS) entry which is preliminary data.</text>
</comment>
<evidence type="ECO:0000313" key="1">
    <source>
        <dbReference type="EMBL" id="OQW50021.1"/>
    </source>
</evidence>
<reference evidence="1 2" key="1">
    <citation type="journal article" date="2017" name="Water Res.">
        <title>Comammox in drinking water systems.</title>
        <authorList>
            <person name="Wang Y."/>
            <person name="Ma L."/>
            <person name="Mao Y."/>
            <person name="Jiang X."/>
            <person name="Xia Y."/>
            <person name="Yu K."/>
            <person name="Li B."/>
            <person name="Zhang T."/>
        </authorList>
    </citation>
    <scope>NUCLEOTIDE SEQUENCE [LARGE SCALE GENOMIC DNA]</scope>
    <source>
        <strain evidence="1">SG_bin8</strain>
    </source>
</reference>
<proteinExistence type="predicted"/>
<dbReference type="AlphaFoldDB" id="A0A1W9HRY8"/>
<dbReference type="Proteomes" id="UP000192872">
    <property type="component" value="Unassembled WGS sequence"/>
</dbReference>
<accession>A0A1W9HRY8</accession>
<dbReference type="EMBL" id="LWDL01000028">
    <property type="protein sequence ID" value="OQW50021.1"/>
    <property type="molecule type" value="Genomic_DNA"/>
</dbReference>
<evidence type="ECO:0000313" key="2">
    <source>
        <dbReference type="Proteomes" id="UP000192872"/>
    </source>
</evidence>
<organism evidence="1 2">
    <name type="scientific">Candidatus Raskinella chloraquaticus</name>
    <dbReference type="NCBI Taxonomy" id="1951219"/>
    <lineage>
        <taxon>Bacteria</taxon>
        <taxon>Pseudomonadati</taxon>
        <taxon>Pseudomonadota</taxon>
        <taxon>Alphaproteobacteria</taxon>
        <taxon>Hyphomicrobiales</taxon>
        <taxon>Phreatobacteraceae</taxon>
        <taxon>Candidatus Raskinella</taxon>
    </lineage>
</organism>
<protein>
    <submittedName>
        <fullName evidence="1">Uncharacterized protein</fullName>
    </submittedName>
</protein>
<name>A0A1W9HRY8_9HYPH</name>
<sequence length="81" mass="8657">MLLLALLTSPAVNAQPVDHGLLAHERVRQQQVQGLVVPPPATITAPTPAQPRVDAGALYHQQVVKQQARGKVSPQTTVKPQ</sequence>
<gene>
    <name evidence="1" type="ORF">A4S15_13755</name>
</gene>